<dbReference type="GO" id="GO:0003677">
    <property type="term" value="F:DNA binding"/>
    <property type="evidence" value="ECO:0007669"/>
    <property type="project" value="UniProtKB-KW"/>
</dbReference>
<reference evidence="12 13" key="1">
    <citation type="submission" date="2019-11" db="EMBL/GenBank/DDBJ databases">
        <authorList>
            <person name="Whitaker K."/>
            <person name="Andre W."/>
            <person name="Castro A."/>
            <person name="Cintron J."/>
            <person name="Cintron J."/>
            <person name="Elliott S."/>
            <person name="Harel H."/>
            <person name="Hasan D."/>
            <person name="Page A."/>
            <person name="Santana M."/>
            <person name="Slobasky M."/>
            <person name="Stevens T."/>
            <person name="Vilcin V."/>
            <person name="Widmer J."/>
            <person name="Yelvington M."/>
            <person name="Wiersma-Koch H."/>
            <person name="Douthitt C."/>
            <person name="D'Elia T."/>
            <person name="Garlena R.A."/>
            <person name="Russell D.A."/>
            <person name="Pope W.H."/>
            <person name="Jacobs-Sera D."/>
            <person name="Hatfull G.F."/>
        </authorList>
    </citation>
    <scope>NUCLEOTIDE SEQUENCE [LARGE SCALE GENOMIC DNA]</scope>
</reference>
<dbReference type="GO" id="GO:0045892">
    <property type="term" value="P:negative regulation of DNA-templated transcription"/>
    <property type="evidence" value="ECO:0007669"/>
    <property type="project" value="TreeGrafter"/>
</dbReference>
<protein>
    <recommendedName>
        <fullName evidence="11">4Fe-4S Wbl-type domain-containing protein</fullName>
    </recommendedName>
</protein>
<dbReference type="InterPro" id="IPR056271">
    <property type="entry name" value="CDGP_dom"/>
</dbReference>
<evidence type="ECO:0000256" key="8">
    <source>
        <dbReference type="ARBA" id="ARBA00023125"/>
    </source>
</evidence>
<evidence type="ECO:0000256" key="6">
    <source>
        <dbReference type="ARBA" id="ARBA00023014"/>
    </source>
</evidence>
<evidence type="ECO:0000256" key="4">
    <source>
        <dbReference type="ARBA" id="ARBA00022723"/>
    </source>
</evidence>
<dbReference type="HAMAP" id="MF_01479">
    <property type="entry name" value="WhiB"/>
    <property type="match status" value="1"/>
</dbReference>
<evidence type="ECO:0000256" key="1">
    <source>
        <dbReference type="ARBA" id="ARBA00001966"/>
    </source>
</evidence>
<sequence>MGKATVMRLLVSGAIGAAIAAGTLGASAQAHADGVNGPTPFGCTARTDLWGFLGSQRRVLCDWPRRPDGSWTRERVFLIPAHHVPFTCDTYSGYYSSHTSCGGGYDVKTQILDDQTYPVTDATVLPDEPRLPRLMADDHSIPSVLIDEDWTDRALCPQTDPDVFFPEKGGSTKEAKAICGLCDVRNECLEYALAHDERFGIWGGLSERDRRAIKRGREL</sequence>
<dbReference type="InterPro" id="IPR003482">
    <property type="entry name" value="Whib"/>
</dbReference>
<keyword evidence="9" id="KW-1015">Disulfide bond</keyword>
<dbReference type="EMBL" id="MN735432">
    <property type="protein sequence ID" value="QHB47445.1"/>
    <property type="molecule type" value="Genomic_DNA"/>
</dbReference>
<comment type="similarity">
    <text evidence="2">Belongs to the WhiB family.</text>
</comment>
<dbReference type="GO" id="GO:0047134">
    <property type="term" value="F:protein-disulfide reductase [NAD(P)H] activity"/>
    <property type="evidence" value="ECO:0007669"/>
    <property type="project" value="TreeGrafter"/>
</dbReference>
<keyword evidence="7" id="KW-0805">Transcription regulation</keyword>
<dbReference type="Pfam" id="PF02467">
    <property type="entry name" value="Whib"/>
    <property type="match status" value="1"/>
</dbReference>
<dbReference type="PANTHER" id="PTHR38839">
    <property type="entry name" value="TRANSCRIPTIONAL REGULATOR WHID-RELATED"/>
    <property type="match status" value="1"/>
</dbReference>
<evidence type="ECO:0000313" key="12">
    <source>
        <dbReference type="EMBL" id="QHB47445.1"/>
    </source>
</evidence>
<evidence type="ECO:0000256" key="7">
    <source>
        <dbReference type="ARBA" id="ARBA00023015"/>
    </source>
</evidence>
<feature type="domain" description="4Fe-4S Wbl-type" evidence="11">
    <location>
        <begin position="155"/>
        <end position="212"/>
    </location>
</feature>
<organism evidence="12 13">
    <name type="scientific">Mycobacterium phage Whitty</name>
    <dbReference type="NCBI Taxonomy" id="2686466"/>
    <lineage>
        <taxon>Viruses</taxon>
        <taxon>Duplodnaviria</taxon>
        <taxon>Heunggongvirae</taxon>
        <taxon>Uroviricota</taxon>
        <taxon>Caudoviricetes</taxon>
        <taxon>Bernalvirus</taxon>
        <taxon>Bernalvirus bernal13</taxon>
    </lineage>
</organism>
<dbReference type="InterPro" id="IPR034768">
    <property type="entry name" value="4FE4S_WBL"/>
</dbReference>
<keyword evidence="6" id="KW-0411">Iron-sulfur</keyword>
<dbReference type="GO" id="GO:0046872">
    <property type="term" value="F:metal ion binding"/>
    <property type="evidence" value="ECO:0007669"/>
    <property type="project" value="UniProtKB-KW"/>
</dbReference>
<dbReference type="PANTHER" id="PTHR38839:SF4">
    <property type="entry name" value="TRANSCRIPTIONAL REGULATOR WHIB"/>
    <property type="match status" value="1"/>
</dbReference>
<evidence type="ECO:0000256" key="5">
    <source>
        <dbReference type="ARBA" id="ARBA00023004"/>
    </source>
</evidence>
<name>A0A6B9LVG0_9CAUD</name>
<keyword evidence="8" id="KW-0238">DNA-binding</keyword>
<proteinExistence type="inferred from homology"/>
<dbReference type="Pfam" id="PF24238">
    <property type="entry name" value="CDGP"/>
    <property type="match status" value="1"/>
</dbReference>
<keyword evidence="10" id="KW-0804">Transcription</keyword>
<keyword evidence="3" id="KW-0004">4Fe-4S</keyword>
<evidence type="ECO:0000313" key="13">
    <source>
        <dbReference type="Proteomes" id="UP000465137"/>
    </source>
</evidence>
<evidence type="ECO:0000256" key="9">
    <source>
        <dbReference type="ARBA" id="ARBA00023157"/>
    </source>
</evidence>
<comment type="cofactor">
    <cofactor evidence="1">
        <name>[4Fe-4S] cluster</name>
        <dbReference type="ChEBI" id="CHEBI:49883"/>
    </cofactor>
</comment>
<evidence type="ECO:0000256" key="2">
    <source>
        <dbReference type="ARBA" id="ARBA00006597"/>
    </source>
</evidence>
<keyword evidence="5" id="KW-0408">Iron</keyword>
<evidence type="ECO:0000259" key="11">
    <source>
        <dbReference type="PROSITE" id="PS51674"/>
    </source>
</evidence>
<dbReference type="Proteomes" id="UP000465137">
    <property type="component" value="Genome"/>
</dbReference>
<dbReference type="PROSITE" id="PS51674">
    <property type="entry name" value="4FE4S_WBL"/>
    <property type="match status" value="1"/>
</dbReference>
<dbReference type="GO" id="GO:0051539">
    <property type="term" value="F:4 iron, 4 sulfur cluster binding"/>
    <property type="evidence" value="ECO:0007669"/>
    <property type="project" value="UniProtKB-KW"/>
</dbReference>
<evidence type="ECO:0000256" key="3">
    <source>
        <dbReference type="ARBA" id="ARBA00022485"/>
    </source>
</evidence>
<evidence type="ECO:0000256" key="10">
    <source>
        <dbReference type="ARBA" id="ARBA00023163"/>
    </source>
</evidence>
<keyword evidence="4" id="KW-0479">Metal-binding</keyword>
<accession>A0A6B9LVG0</accession>
<gene>
    <name evidence="12" type="primary">40</name>
    <name evidence="12" type="ORF">SEA_WHITTY_40</name>
</gene>